<evidence type="ECO:0000313" key="2">
    <source>
        <dbReference type="Proteomes" id="UP001489719"/>
    </source>
</evidence>
<accession>A0ACC3TYB7</accession>
<proteinExistence type="predicted"/>
<gene>
    <name evidence="1" type="ORF">V1517DRAFT_313144</name>
</gene>
<reference evidence="2" key="1">
    <citation type="journal article" date="2024" name="Front. Bioeng. Biotechnol.">
        <title>Genome-scale model development and genomic sequencing of the oleaginous clade Lipomyces.</title>
        <authorList>
            <person name="Czajka J.J."/>
            <person name="Han Y."/>
            <person name="Kim J."/>
            <person name="Mondo S.J."/>
            <person name="Hofstad B.A."/>
            <person name="Robles A."/>
            <person name="Haridas S."/>
            <person name="Riley R."/>
            <person name="LaButti K."/>
            <person name="Pangilinan J."/>
            <person name="Andreopoulos W."/>
            <person name="Lipzen A."/>
            <person name="Yan J."/>
            <person name="Wang M."/>
            <person name="Ng V."/>
            <person name="Grigoriev I.V."/>
            <person name="Spatafora J.W."/>
            <person name="Magnuson J.K."/>
            <person name="Baker S.E."/>
            <person name="Pomraning K.R."/>
        </authorList>
    </citation>
    <scope>NUCLEOTIDE SEQUENCE [LARGE SCALE GENOMIC DNA]</scope>
    <source>
        <strain evidence="2">CBS 10300</strain>
    </source>
</reference>
<evidence type="ECO:0000313" key="1">
    <source>
        <dbReference type="EMBL" id="KAK9325961.1"/>
    </source>
</evidence>
<organism evidence="1 2">
    <name type="scientific">Lipomyces orientalis</name>
    <dbReference type="NCBI Taxonomy" id="1233043"/>
    <lineage>
        <taxon>Eukaryota</taxon>
        <taxon>Fungi</taxon>
        <taxon>Dikarya</taxon>
        <taxon>Ascomycota</taxon>
        <taxon>Saccharomycotina</taxon>
        <taxon>Lipomycetes</taxon>
        <taxon>Lipomycetales</taxon>
        <taxon>Lipomycetaceae</taxon>
        <taxon>Lipomyces</taxon>
    </lineage>
</organism>
<dbReference type="Proteomes" id="UP001489719">
    <property type="component" value="Unassembled WGS sequence"/>
</dbReference>
<protein>
    <submittedName>
        <fullName evidence="1">Scd6-like Sm domain-containing protein</fullName>
    </submittedName>
</protein>
<keyword evidence="2" id="KW-1185">Reference proteome</keyword>
<comment type="caution">
    <text evidence="1">The sequence shown here is derived from an EMBL/GenBank/DDBJ whole genome shotgun (WGS) entry which is preliminary data.</text>
</comment>
<dbReference type="EMBL" id="MU970037">
    <property type="protein sequence ID" value="KAK9325961.1"/>
    <property type="molecule type" value="Genomic_DNA"/>
</dbReference>
<name>A0ACC3TYB7_9ASCO</name>
<sequence>MSQYIGSRISLFSNSDIRYVGVLHEIDADASTLTLKDVRSFGTEGRRGNPSEEIPATDNVYEFIVFRGSEVKDLVIEEEEEVPQPPKQSIPDDPAIIQNAAPPAGFRPSPPRQYPPPQPQQGFVPPYYPQQPFVAYPPQAQYGQSQVPVTAPVPPPPTVQQQRAPIRQPAGPPSQPATIPPAPPQDTKPDIPPVQPAGRVNVVPAVPVPKARQAARQQRPAAPAAPAAPTVVEVNVEQAHNAAQDLLEKLMLETPSDAAPAAAPLTTATHTTITTSDIPIGPARGNISQRGFRQNGAQRYNYNNYARHGAGPRGPRLDVPASDFNFEESNAKFRKDAIAKEVSAKEEDDVEDVEGEVPESTEVFYDRSSSFFDNISSGTKERFEGNSNDRLGRQQERQLNMETFGQASVDTGRYRGRGRGRGRGGYYGRGRGGHGPRGGFRSQGALHQPEQQQA</sequence>